<evidence type="ECO:0000313" key="2">
    <source>
        <dbReference type="EMBL" id="GLY70505.1"/>
    </source>
</evidence>
<dbReference type="PANTHER" id="PTHR48228">
    <property type="entry name" value="SUCCINYL-COA--D-CITRAMALATE COA-TRANSFERASE"/>
    <property type="match status" value="1"/>
</dbReference>
<evidence type="ECO:0000313" key="3">
    <source>
        <dbReference type="Proteomes" id="UP001165136"/>
    </source>
</evidence>
<dbReference type="InterPro" id="IPR023606">
    <property type="entry name" value="CoA-Trfase_III_dom_1_sf"/>
</dbReference>
<organism evidence="2 3">
    <name type="scientific">Amycolatopsis taiwanensis</name>
    <dbReference type="NCBI Taxonomy" id="342230"/>
    <lineage>
        <taxon>Bacteria</taxon>
        <taxon>Bacillati</taxon>
        <taxon>Actinomycetota</taxon>
        <taxon>Actinomycetes</taxon>
        <taxon>Pseudonocardiales</taxon>
        <taxon>Pseudonocardiaceae</taxon>
        <taxon>Amycolatopsis</taxon>
    </lineage>
</organism>
<feature type="region of interest" description="Disordered" evidence="1">
    <location>
        <begin position="223"/>
        <end position="243"/>
    </location>
</feature>
<dbReference type="Proteomes" id="UP001165136">
    <property type="component" value="Unassembled WGS sequence"/>
</dbReference>
<dbReference type="Gene3D" id="3.40.50.10540">
    <property type="entry name" value="Crotonobetainyl-coa:carnitine coa-transferase, domain 1"/>
    <property type="match status" value="1"/>
</dbReference>
<dbReference type="RefSeq" id="WP_211246483.1">
    <property type="nucleotide sequence ID" value="NZ_BSTI01000023.1"/>
</dbReference>
<dbReference type="PANTHER" id="PTHR48228:SF5">
    <property type="entry name" value="ALPHA-METHYLACYL-COA RACEMASE"/>
    <property type="match status" value="1"/>
</dbReference>
<keyword evidence="2" id="KW-0808">Transferase</keyword>
<dbReference type="Gene3D" id="3.30.1540.10">
    <property type="entry name" value="formyl-coa transferase, domain 3"/>
    <property type="match status" value="1"/>
</dbReference>
<dbReference type="GO" id="GO:0016740">
    <property type="term" value="F:transferase activity"/>
    <property type="evidence" value="ECO:0007669"/>
    <property type="project" value="UniProtKB-KW"/>
</dbReference>
<accession>A0A9W6VJA0</accession>
<dbReference type="InterPro" id="IPR044855">
    <property type="entry name" value="CoA-Trfase_III_dom3_sf"/>
</dbReference>
<dbReference type="AlphaFoldDB" id="A0A9W6VJA0"/>
<evidence type="ECO:0000256" key="1">
    <source>
        <dbReference type="SAM" id="MobiDB-lite"/>
    </source>
</evidence>
<proteinExistence type="predicted"/>
<dbReference type="SUPFAM" id="SSF89796">
    <property type="entry name" value="CoA-transferase family III (CaiB/BaiF)"/>
    <property type="match status" value="1"/>
</dbReference>
<protein>
    <submittedName>
        <fullName evidence="2">CoA transferase</fullName>
    </submittedName>
</protein>
<dbReference type="Pfam" id="PF02515">
    <property type="entry name" value="CoA_transf_3"/>
    <property type="match status" value="1"/>
</dbReference>
<name>A0A9W6VJA0_9PSEU</name>
<keyword evidence="3" id="KW-1185">Reference proteome</keyword>
<sequence length="419" mass="45080">MTEQEPVALLESVRVLDCSMLAPSGLGQHLADLGADVIKVEAPGNGDYVRKLAWPIVRGNSLLHWRWNRGKRSLALDLRTSEGVEVFEELVCNADVVVEGMRPGALARRGLGYDRLRRLNPAVVFCALSGYGGSGPYRDMASHGIAYDAIAGLAPPGRTPDGFPTLTSYTQVGSHAAPLFGALGVLAAVIRARQTGEGVALDVAQSDAAVVWNWMAIESAVAEQRPDDEVTGNDGDGKGGERRAYGAGGMAAAVRYQYYETSDGHVLFQASERKFWRNFCVGIGREDLYDRAPGKEFADHARGDHELRRTLAGIFAGRSTAEWVEFGREVDTPIAPVYAGTAVLDDPQLKHRIGWLPAETHGVAMMRTPVRLTDAELAAPGPAPSVGEHGEQVLTELLGYDETRLRALRAAGAIPDTIK</sequence>
<reference evidence="2" key="1">
    <citation type="submission" date="2023-03" db="EMBL/GenBank/DDBJ databases">
        <title>Amycolatopsis taiwanensis NBRC 103393.</title>
        <authorList>
            <person name="Ichikawa N."/>
            <person name="Sato H."/>
            <person name="Tonouchi N."/>
        </authorList>
    </citation>
    <scope>NUCLEOTIDE SEQUENCE</scope>
    <source>
        <strain evidence="2">NBRC 103393</strain>
    </source>
</reference>
<dbReference type="EMBL" id="BSTI01000023">
    <property type="protein sequence ID" value="GLY70505.1"/>
    <property type="molecule type" value="Genomic_DNA"/>
</dbReference>
<dbReference type="InterPro" id="IPR050509">
    <property type="entry name" value="CoA-transferase_III"/>
</dbReference>
<dbReference type="InterPro" id="IPR003673">
    <property type="entry name" value="CoA-Trfase_fam_III"/>
</dbReference>
<gene>
    <name evidence="2" type="ORF">Atai01_71240</name>
</gene>
<comment type="caution">
    <text evidence="2">The sequence shown here is derived from an EMBL/GenBank/DDBJ whole genome shotgun (WGS) entry which is preliminary data.</text>
</comment>